<dbReference type="SUPFAM" id="SSF50249">
    <property type="entry name" value="Nucleic acid-binding proteins"/>
    <property type="match status" value="2"/>
</dbReference>
<dbReference type="InterPro" id="IPR006660">
    <property type="entry name" value="Arsenate_reductase-like"/>
</dbReference>
<accession>A0A0L0BKK9</accession>
<evidence type="ECO:0000313" key="6">
    <source>
        <dbReference type="Proteomes" id="UP000037069"/>
    </source>
</evidence>
<dbReference type="PANTHER" id="PTHR21166:SF2">
    <property type="entry name" value="CELL DIVISION CONTROL PROTEIN 24 OB DOMAIN-CONTAINING PROTEIN-RELATED"/>
    <property type="match status" value="1"/>
</dbReference>
<dbReference type="InterPro" id="IPR012340">
    <property type="entry name" value="NA-bd_OB-fold"/>
</dbReference>
<comment type="similarity">
    <text evidence="3">Belongs to the MEIOB family.</text>
</comment>
<feature type="domain" description="MEIOB-like N-terminal" evidence="4">
    <location>
        <begin position="13"/>
        <end position="153"/>
    </location>
</feature>
<dbReference type="InterPro" id="IPR052469">
    <property type="entry name" value="MEIOB"/>
</dbReference>
<dbReference type="GO" id="GO:0008310">
    <property type="term" value="F:single-stranded DNA 3'-5' DNA exonuclease activity"/>
    <property type="evidence" value="ECO:0007669"/>
    <property type="project" value="TreeGrafter"/>
</dbReference>
<dbReference type="AlphaFoldDB" id="A0A0L0BKK9"/>
<comment type="caution">
    <text evidence="5">The sequence shown here is derived from an EMBL/GenBank/DDBJ whole genome shotgun (WGS) entry which is preliminary data.</text>
</comment>
<dbReference type="GO" id="GO:0000712">
    <property type="term" value="P:resolution of meiotic recombination intermediates"/>
    <property type="evidence" value="ECO:0007669"/>
    <property type="project" value="TreeGrafter"/>
</dbReference>
<protein>
    <recommendedName>
        <fullName evidence="4">MEIOB-like N-terminal domain-containing protein</fullName>
    </recommendedName>
</protein>
<organism evidence="5 6">
    <name type="scientific">Lucilia cuprina</name>
    <name type="common">Green bottle fly</name>
    <name type="synonym">Australian sheep blowfly</name>
    <dbReference type="NCBI Taxonomy" id="7375"/>
    <lineage>
        <taxon>Eukaryota</taxon>
        <taxon>Metazoa</taxon>
        <taxon>Ecdysozoa</taxon>
        <taxon>Arthropoda</taxon>
        <taxon>Hexapoda</taxon>
        <taxon>Insecta</taxon>
        <taxon>Pterygota</taxon>
        <taxon>Neoptera</taxon>
        <taxon>Endopterygota</taxon>
        <taxon>Diptera</taxon>
        <taxon>Brachycera</taxon>
        <taxon>Muscomorpha</taxon>
        <taxon>Oestroidea</taxon>
        <taxon>Calliphoridae</taxon>
        <taxon>Luciliinae</taxon>
        <taxon>Lucilia</taxon>
    </lineage>
</organism>
<keyword evidence="6" id="KW-1185">Reference proteome</keyword>
<dbReference type="OrthoDB" id="9937820at2759"/>
<dbReference type="Proteomes" id="UP000037069">
    <property type="component" value="Unassembled WGS sequence"/>
</dbReference>
<dbReference type="EMBL" id="JRES01001711">
    <property type="protein sequence ID" value="KNC20620.1"/>
    <property type="molecule type" value="Genomic_DNA"/>
</dbReference>
<dbReference type="PANTHER" id="PTHR21166">
    <property type="entry name" value="CELL DIVISION CONTROL PROTEIN 24 OB DOMAIN-CONTAINING PROTEIN-RELATED"/>
    <property type="match status" value="1"/>
</dbReference>
<evidence type="ECO:0000259" key="4">
    <source>
        <dbReference type="Pfam" id="PF24903"/>
    </source>
</evidence>
<dbReference type="Pfam" id="PF24903">
    <property type="entry name" value="OB_MEIOB_N"/>
    <property type="match status" value="1"/>
</dbReference>
<sequence length="486" mass="56396">MSIKPSQNISELTFKKLTDLHAEDVNTLIVALVLSKTEPNIFLAKNDTQYKGVMNFTLRDSKQHVVNCKCWGPRERIEEYNEKIQIGDIVDVICAKVNNIKIEGPDSKQARYQPVATLPITLVLNDGQGFMEKHNYHDLENYKDVKQLWRLSHKPLYTVLNLADVKKSFRDSHALDMHMDFLVLVGLLRPMRELKAARDGKVRKCLELVVFDQSLPSGLILTIWHPEWIERARKLWQPLKTVLHLIDIKVSYSEFYKSCILSFTSRSLIYENPMGQETQMLMEYAESMPKAAFEMFAQQSTDALPKADQIQTIMTVRQIYTRAEGQLSDTNDQFTAVLFAMITHMNLDLQSFVLSKKCKSCNRLLPWNKTLCQMEQCQMAFSINCSEENYEYFFNINLHLSDQTGTLVEARLSDKIAETVLNLNATQYRSLNEKELDQLKWSFLMNHYEVKLLIKKPNMLRRKLVVIVIAMRPIDIEELSKYISAF</sequence>
<name>A0A0L0BKK9_LUCCU</name>
<dbReference type="CDD" id="cd03524">
    <property type="entry name" value="RPA2_OBF_family"/>
    <property type="match status" value="1"/>
</dbReference>
<dbReference type="InterPro" id="IPR056880">
    <property type="entry name" value="OB_MEIOB_N"/>
</dbReference>
<keyword evidence="2" id="KW-0469">Meiosis</keyword>
<evidence type="ECO:0000313" key="5">
    <source>
        <dbReference type="EMBL" id="KNC20620.1"/>
    </source>
</evidence>
<dbReference type="GO" id="GO:0003697">
    <property type="term" value="F:single-stranded DNA binding"/>
    <property type="evidence" value="ECO:0007669"/>
    <property type="project" value="TreeGrafter"/>
</dbReference>
<dbReference type="OMA" id="IYLKFVV"/>
<dbReference type="Gene3D" id="2.40.50.140">
    <property type="entry name" value="Nucleic acid-binding proteins"/>
    <property type="match status" value="2"/>
</dbReference>
<proteinExistence type="inferred from homology"/>
<evidence type="ECO:0000256" key="3">
    <source>
        <dbReference type="ARBA" id="ARBA00038329"/>
    </source>
</evidence>
<dbReference type="STRING" id="7375.A0A0L0BKK9"/>
<evidence type="ECO:0000256" key="2">
    <source>
        <dbReference type="ARBA" id="ARBA00023254"/>
    </source>
</evidence>
<keyword evidence="1" id="KW-0238">DNA-binding</keyword>
<gene>
    <name evidence="5" type="ORF">FF38_06901</name>
</gene>
<reference evidence="5 6" key="1">
    <citation type="journal article" date="2015" name="Nat. Commun.">
        <title>Lucilia cuprina genome unlocks parasitic fly biology to underpin future interventions.</title>
        <authorList>
            <person name="Anstead C.A."/>
            <person name="Korhonen P.K."/>
            <person name="Young N.D."/>
            <person name="Hall R.S."/>
            <person name="Jex A.R."/>
            <person name="Murali S.C."/>
            <person name="Hughes D.S."/>
            <person name="Lee S.F."/>
            <person name="Perry T."/>
            <person name="Stroehlein A.J."/>
            <person name="Ansell B.R."/>
            <person name="Breugelmans B."/>
            <person name="Hofmann A."/>
            <person name="Qu J."/>
            <person name="Dugan S."/>
            <person name="Lee S.L."/>
            <person name="Chao H."/>
            <person name="Dinh H."/>
            <person name="Han Y."/>
            <person name="Doddapaneni H.V."/>
            <person name="Worley K.C."/>
            <person name="Muzny D.M."/>
            <person name="Ioannidis P."/>
            <person name="Waterhouse R.M."/>
            <person name="Zdobnov E.M."/>
            <person name="James P.J."/>
            <person name="Bagnall N.H."/>
            <person name="Kotze A.C."/>
            <person name="Gibbs R.A."/>
            <person name="Richards S."/>
            <person name="Batterham P."/>
            <person name="Gasser R.B."/>
        </authorList>
    </citation>
    <scope>NUCLEOTIDE SEQUENCE [LARGE SCALE GENOMIC DNA]</scope>
    <source>
        <strain evidence="5 6">LS</strain>
        <tissue evidence="5">Full body</tissue>
    </source>
</reference>
<evidence type="ECO:0000256" key="1">
    <source>
        <dbReference type="ARBA" id="ARBA00023125"/>
    </source>
</evidence>
<dbReference type="PROSITE" id="PS51353">
    <property type="entry name" value="ARSC"/>
    <property type="match status" value="1"/>
</dbReference>